<reference evidence="3" key="1">
    <citation type="journal article" date="2019" name="Int. J. Syst. Evol. Microbiol.">
        <title>The Global Catalogue of Microorganisms (GCM) 10K type strain sequencing project: providing services to taxonomists for standard genome sequencing and annotation.</title>
        <authorList>
            <consortium name="The Broad Institute Genomics Platform"/>
            <consortium name="The Broad Institute Genome Sequencing Center for Infectious Disease"/>
            <person name="Wu L."/>
            <person name="Ma J."/>
        </authorList>
    </citation>
    <scope>NUCLEOTIDE SEQUENCE [LARGE SCALE GENOMIC DNA]</scope>
    <source>
        <strain evidence="3">KCTC 19812</strain>
    </source>
</reference>
<dbReference type="EMBL" id="JBHUIV010000020">
    <property type="protein sequence ID" value="MFD2202994.1"/>
    <property type="molecule type" value="Genomic_DNA"/>
</dbReference>
<accession>A0ABW5BCW0</accession>
<protein>
    <submittedName>
        <fullName evidence="2">Uncharacterized protein</fullName>
    </submittedName>
</protein>
<dbReference type="PROSITE" id="PS51257">
    <property type="entry name" value="PROKAR_LIPOPROTEIN"/>
    <property type="match status" value="1"/>
</dbReference>
<sequence length="103" mass="11603">MKNIFILLVTLVLLGSCASKPEFQQGMTEKKFLRQNKEAVLSGIDGNLKTYRVNRGERFYVLATFENGKLIKLEEKETAPGWPSNEATGNKPDGIRLNETIFP</sequence>
<evidence type="ECO:0000313" key="3">
    <source>
        <dbReference type="Proteomes" id="UP001597414"/>
    </source>
</evidence>
<feature type="region of interest" description="Disordered" evidence="1">
    <location>
        <begin position="76"/>
        <end position="103"/>
    </location>
</feature>
<comment type="caution">
    <text evidence="2">The sequence shown here is derived from an EMBL/GenBank/DDBJ whole genome shotgun (WGS) entry which is preliminary data.</text>
</comment>
<dbReference type="RefSeq" id="WP_380804736.1">
    <property type="nucleotide sequence ID" value="NZ_JBHUIV010000020.1"/>
</dbReference>
<evidence type="ECO:0000313" key="2">
    <source>
        <dbReference type="EMBL" id="MFD2202994.1"/>
    </source>
</evidence>
<gene>
    <name evidence="2" type="ORF">ACFSKV_15570</name>
</gene>
<organism evidence="2 3">
    <name type="scientific">Shivajiella indica</name>
    <dbReference type="NCBI Taxonomy" id="872115"/>
    <lineage>
        <taxon>Bacteria</taxon>
        <taxon>Pseudomonadati</taxon>
        <taxon>Bacteroidota</taxon>
        <taxon>Cytophagia</taxon>
        <taxon>Cytophagales</taxon>
        <taxon>Cyclobacteriaceae</taxon>
        <taxon>Shivajiella</taxon>
    </lineage>
</organism>
<dbReference type="Proteomes" id="UP001597414">
    <property type="component" value="Unassembled WGS sequence"/>
</dbReference>
<evidence type="ECO:0000256" key="1">
    <source>
        <dbReference type="SAM" id="MobiDB-lite"/>
    </source>
</evidence>
<keyword evidence="3" id="KW-1185">Reference proteome</keyword>
<proteinExistence type="predicted"/>
<name>A0ABW5BCW0_9BACT</name>